<sequence>MRGRLHHVRSVASAGTTAKKCQIQRIHSSHHNGSHPLKKQLRRIPDPFFGLAFIALRDRANRSLSDGVVSNGSE</sequence>
<evidence type="ECO:0000313" key="3">
    <source>
        <dbReference type="Proteomes" id="UP000075230"/>
    </source>
</evidence>
<feature type="compositionally biased region" description="Basic residues" evidence="1">
    <location>
        <begin position="27"/>
        <end position="39"/>
    </location>
</feature>
<organism evidence="2 3">
    <name type="scientific">Aspergillus kawachii</name>
    <name type="common">White koji mold</name>
    <name type="synonym">Aspergillus awamori var. kawachi</name>
    <dbReference type="NCBI Taxonomy" id="1069201"/>
    <lineage>
        <taxon>Eukaryota</taxon>
        <taxon>Fungi</taxon>
        <taxon>Dikarya</taxon>
        <taxon>Ascomycota</taxon>
        <taxon>Pezizomycotina</taxon>
        <taxon>Eurotiomycetes</taxon>
        <taxon>Eurotiomycetidae</taxon>
        <taxon>Eurotiales</taxon>
        <taxon>Aspergillaceae</taxon>
        <taxon>Aspergillus</taxon>
        <taxon>Aspergillus subgen. Circumdati</taxon>
    </lineage>
</organism>
<dbReference type="AlphaFoldDB" id="A0A146EY16"/>
<name>A0A146EY16_ASPKA</name>
<dbReference type="EMBL" id="BCWF01000003">
    <property type="protein sequence ID" value="GAT18937.1"/>
    <property type="molecule type" value="Genomic_DNA"/>
</dbReference>
<comment type="caution">
    <text evidence="2">The sequence shown here is derived from an EMBL/GenBank/DDBJ whole genome shotgun (WGS) entry which is preliminary data.</text>
</comment>
<evidence type="ECO:0000256" key="1">
    <source>
        <dbReference type="SAM" id="MobiDB-lite"/>
    </source>
</evidence>
<evidence type="ECO:0000313" key="2">
    <source>
        <dbReference type="EMBL" id="GAT18937.1"/>
    </source>
</evidence>
<feature type="region of interest" description="Disordered" evidence="1">
    <location>
        <begin position="1"/>
        <end position="39"/>
    </location>
</feature>
<proteinExistence type="predicted"/>
<gene>
    <name evidence="2" type="ORF">RIB2604_00300330</name>
</gene>
<protein>
    <submittedName>
        <fullName evidence="2">Similar to An14g04490</fullName>
    </submittedName>
</protein>
<reference evidence="3" key="2">
    <citation type="submission" date="2016-02" db="EMBL/GenBank/DDBJ databases">
        <title>Genome sequencing of Aspergillus luchuensis NBRC 4314.</title>
        <authorList>
            <person name="Yamada O."/>
        </authorList>
    </citation>
    <scope>NUCLEOTIDE SEQUENCE [LARGE SCALE GENOMIC DNA]</scope>
    <source>
        <strain evidence="3">RIB 2604</strain>
    </source>
</reference>
<accession>A0A146EY16</accession>
<dbReference type="Proteomes" id="UP000075230">
    <property type="component" value="Unassembled WGS sequence"/>
</dbReference>
<reference evidence="2 3" key="1">
    <citation type="journal article" date="2016" name="DNA Res.">
        <title>Genome sequence of Aspergillus luchuensis NBRC 4314.</title>
        <authorList>
            <person name="Yamada O."/>
            <person name="Machida M."/>
            <person name="Hosoyama A."/>
            <person name="Goto M."/>
            <person name="Takahashi T."/>
            <person name="Futagami T."/>
            <person name="Yamagata Y."/>
            <person name="Takeuchi M."/>
            <person name="Kobayashi T."/>
            <person name="Koike H."/>
            <person name="Abe K."/>
            <person name="Asai K."/>
            <person name="Arita M."/>
            <person name="Fujita N."/>
            <person name="Fukuda K."/>
            <person name="Higa K."/>
            <person name="Horikawa H."/>
            <person name="Ishikawa T."/>
            <person name="Jinno K."/>
            <person name="Kato Y."/>
            <person name="Kirimura K."/>
            <person name="Mizutani O."/>
            <person name="Nakasone K."/>
            <person name="Sano M."/>
            <person name="Shiraishi Y."/>
            <person name="Tsukahara M."/>
            <person name="Gomi K."/>
        </authorList>
    </citation>
    <scope>NUCLEOTIDE SEQUENCE [LARGE SCALE GENOMIC DNA]</scope>
    <source>
        <strain evidence="2 3">RIB 2604</strain>
    </source>
</reference>